<organism evidence="2 3">
    <name type="scientific">Candidatus Brocadia fulgida</name>
    <dbReference type="NCBI Taxonomy" id="380242"/>
    <lineage>
        <taxon>Bacteria</taxon>
        <taxon>Pseudomonadati</taxon>
        <taxon>Planctomycetota</taxon>
        <taxon>Candidatus Brocadiia</taxon>
        <taxon>Candidatus Brocadiales</taxon>
        <taxon>Candidatus Brocadiaceae</taxon>
        <taxon>Candidatus Brocadia</taxon>
    </lineage>
</organism>
<sequence>MKTFLDTSSLIKLYHQEEGADFVMDALSNDIEEILLSELAVLEFRSALWKKIREKEIEEKVAIEVIQCFQKDRDNFQ</sequence>
<dbReference type="InterPro" id="IPR002716">
    <property type="entry name" value="PIN_dom"/>
</dbReference>
<dbReference type="Gene3D" id="3.40.50.1010">
    <property type="entry name" value="5'-nuclease"/>
    <property type="match status" value="1"/>
</dbReference>
<reference evidence="2 3" key="1">
    <citation type="journal article" date="2013" name="BMC Microbiol.">
        <title>Identification of the type II cytochrome c maturation pathway in anammox bacteria by comparative genomics.</title>
        <authorList>
            <person name="Ferousi C."/>
            <person name="Speth D.R."/>
            <person name="Reimann J."/>
            <person name="Op den Camp H.J."/>
            <person name="Allen J.W."/>
            <person name="Keltjens J.T."/>
            <person name="Jetten M.S."/>
        </authorList>
    </citation>
    <scope>NUCLEOTIDE SEQUENCE [LARGE SCALE GENOMIC DNA]</scope>
    <source>
        <strain evidence="2">RU1</strain>
    </source>
</reference>
<evidence type="ECO:0000313" key="2">
    <source>
        <dbReference type="EMBL" id="KKO20751.1"/>
    </source>
</evidence>
<name>A0A0M2V0P0_9BACT</name>
<proteinExistence type="predicted"/>
<dbReference type="EMBL" id="LAQJ01000072">
    <property type="protein sequence ID" value="KKO20751.1"/>
    <property type="molecule type" value="Genomic_DNA"/>
</dbReference>
<comment type="caution">
    <text evidence="2">The sequence shown here is derived from an EMBL/GenBank/DDBJ whole genome shotgun (WGS) entry which is preliminary data.</text>
</comment>
<dbReference type="SUPFAM" id="SSF88723">
    <property type="entry name" value="PIN domain-like"/>
    <property type="match status" value="1"/>
</dbReference>
<accession>A0A0M2V0P0</accession>
<keyword evidence="3" id="KW-1185">Reference proteome</keyword>
<feature type="domain" description="PIN" evidence="1">
    <location>
        <begin position="4"/>
        <end position="62"/>
    </location>
</feature>
<dbReference type="CDD" id="cd09874">
    <property type="entry name" value="PIN_MT3492-like"/>
    <property type="match status" value="1"/>
</dbReference>
<dbReference type="Proteomes" id="UP000034954">
    <property type="component" value="Unassembled WGS sequence"/>
</dbReference>
<dbReference type="Pfam" id="PF01850">
    <property type="entry name" value="PIN"/>
    <property type="match status" value="1"/>
</dbReference>
<evidence type="ECO:0000259" key="1">
    <source>
        <dbReference type="Pfam" id="PF01850"/>
    </source>
</evidence>
<protein>
    <recommendedName>
        <fullName evidence="1">PIN domain-containing protein</fullName>
    </recommendedName>
</protein>
<dbReference type="InterPro" id="IPR029060">
    <property type="entry name" value="PIN-like_dom_sf"/>
</dbReference>
<dbReference type="AlphaFoldDB" id="A0A0M2V0P0"/>
<gene>
    <name evidence="2" type="ORF">BROFUL_00522</name>
</gene>
<evidence type="ECO:0000313" key="3">
    <source>
        <dbReference type="Proteomes" id="UP000034954"/>
    </source>
</evidence>